<feature type="compositionally biased region" description="Basic and acidic residues" evidence="1">
    <location>
        <begin position="332"/>
        <end position="341"/>
    </location>
</feature>
<keyword evidence="3" id="KW-1185">Reference proteome</keyword>
<sequence length="743" mass="82338">MNLSLICNFVEETKHIKLYLFISPAGKRNHPRRHGLLLSVYQMYAIFEEVIGPQPPVSFPNTKGSHQHTEDEGQEIVLTTTDQDPEVSPDHSEVPSHYALSKSRSKRSPIKQRIYGSQSCYPNRHSSTLPRSNRRRLYSASTSDSNDIDDTASISSSNPLLDTISVLAYDPPDDSDDYYDLNDDEFDQCKREKTGKSSSGGPEGDRDSIGYAGSSSIDSGYKSFCPTPEIPDPSIYGPEASRQTNSYSGFYADGSSASQGRNGKPRIMMGTKVISRQGYVSPLRESPGSRRSDSSLYDVNLDHLMYLRQSLLSAIQKCEFSKSSSASSAEPNRTDTSHTSEKCSSSNPVNDERYLDHSPAKSNQPSYTKTVRFNTDVKVTTVNPSQPTNEGSDINPCRTSDSVSAEQSGQKIQSKSILKDPLCANLRSQLEAGSGDCTLEEEIDSLLYGRAEFYDLESVDDFPCSYVTMIEEKYRSGKTSIAKVRKLKGEKSQEQSSKSASSVPESGTEASSQPALEDDTRLPKPAKDSAASSSTVSISKTAKCRFTEVARCMLEIIEDLQMKKLQPDSTKDSETAESATSASASTEKPETLSNDIANDSSSSKSNNSECYASAAEYHVYEEIDYDFLTNTVPPLPKLQQEVPPPLPVRPNLMVLKPDHQKRVPSPPPRKTRCPLKRNPGPLAEETPTEVRNRPKQRGNLYCLFSDQVERRNISRSLEREWRTSGHSDNQEDDYGFKKEFSSM</sequence>
<feature type="compositionally biased region" description="Low complexity" evidence="1">
    <location>
        <begin position="593"/>
        <end position="607"/>
    </location>
</feature>
<feature type="compositionally biased region" description="Polar residues" evidence="1">
    <location>
        <begin position="503"/>
        <end position="514"/>
    </location>
</feature>
<feature type="compositionally biased region" description="Low complexity" evidence="1">
    <location>
        <begin position="576"/>
        <end position="586"/>
    </location>
</feature>
<evidence type="ECO:0000256" key="1">
    <source>
        <dbReference type="SAM" id="MobiDB-lite"/>
    </source>
</evidence>
<feature type="region of interest" description="Disordered" evidence="1">
    <location>
        <begin position="188"/>
        <end position="265"/>
    </location>
</feature>
<name>A0A4Y2LL81_ARAVE</name>
<feature type="region of interest" description="Disordered" evidence="1">
    <location>
        <begin position="83"/>
        <end position="157"/>
    </location>
</feature>
<dbReference type="OrthoDB" id="6380871at2759"/>
<feature type="compositionally biased region" description="Basic and acidic residues" evidence="1">
    <location>
        <begin position="350"/>
        <end position="359"/>
    </location>
</feature>
<dbReference type="Proteomes" id="UP000499080">
    <property type="component" value="Unassembled WGS sequence"/>
</dbReference>
<feature type="compositionally biased region" description="Polar residues" evidence="1">
    <location>
        <begin position="360"/>
        <end position="414"/>
    </location>
</feature>
<feature type="region of interest" description="Disordered" evidence="1">
    <location>
        <begin position="565"/>
        <end position="607"/>
    </location>
</feature>
<accession>A0A4Y2LL81</accession>
<organism evidence="2 3">
    <name type="scientific">Araneus ventricosus</name>
    <name type="common">Orbweaver spider</name>
    <name type="synonym">Epeira ventricosa</name>
    <dbReference type="NCBI Taxonomy" id="182803"/>
    <lineage>
        <taxon>Eukaryota</taxon>
        <taxon>Metazoa</taxon>
        <taxon>Ecdysozoa</taxon>
        <taxon>Arthropoda</taxon>
        <taxon>Chelicerata</taxon>
        <taxon>Arachnida</taxon>
        <taxon>Araneae</taxon>
        <taxon>Araneomorphae</taxon>
        <taxon>Entelegynae</taxon>
        <taxon>Araneoidea</taxon>
        <taxon>Araneidae</taxon>
        <taxon>Araneus</taxon>
    </lineage>
</organism>
<feature type="region of interest" description="Disordered" evidence="1">
    <location>
        <begin position="714"/>
        <end position="743"/>
    </location>
</feature>
<dbReference type="EMBL" id="BGPR01006004">
    <property type="protein sequence ID" value="GBN15284.1"/>
    <property type="molecule type" value="Genomic_DNA"/>
</dbReference>
<feature type="compositionally biased region" description="Polar residues" evidence="1">
    <location>
        <begin position="115"/>
        <end position="131"/>
    </location>
</feature>
<reference evidence="2 3" key="1">
    <citation type="journal article" date="2019" name="Sci. Rep.">
        <title>Orb-weaving spider Araneus ventricosus genome elucidates the spidroin gene catalogue.</title>
        <authorList>
            <person name="Kono N."/>
            <person name="Nakamura H."/>
            <person name="Ohtoshi R."/>
            <person name="Moran D.A.P."/>
            <person name="Shinohara A."/>
            <person name="Yoshida Y."/>
            <person name="Fujiwara M."/>
            <person name="Mori M."/>
            <person name="Tomita M."/>
            <person name="Arakawa K."/>
        </authorList>
    </citation>
    <scope>NUCLEOTIDE SEQUENCE [LARGE SCALE GENOMIC DNA]</scope>
</reference>
<feature type="compositionally biased region" description="Basic and acidic residues" evidence="1">
    <location>
        <begin position="518"/>
        <end position="527"/>
    </location>
</feature>
<feature type="region of interest" description="Disordered" evidence="1">
    <location>
        <begin position="658"/>
        <end position="699"/>
    </location>
</feature>
<comment type="caution">
    <text evidence="2">The sequence shown here is derived from an EMBL/GenBank/DDBJ whole genome shotgun (WGS) entry which is preliminary data.</text>
</comment>
<proteinExistence type="predicted"/>
<gene>
    <name evidence="2" type="ORF">AVEN_85907_1</name>
</gene>
<feature type="region of interest" description="Disordered" evidence="1">
    <location>
        <begin position="485"/>
        <end position="533"/>
    </location>
</feature>
<feature type="region of interest" description="Disordered" evidence="1">
    <location>
        <begin position="322"/>
        <end position="414"/>
    </location>
</feature>
<evidence type="ECO:0000313" key="2">
    <source>
        <dbReference type="EMBL" id="GBN15284.1"/>
    </source>
</evidence>
<protein>
    <submittedName>
        <fullName evidence="2">Uncharacterized protein</fullName>
    </submittedName>
</protein>
<evidence type="ECO:0000313" key="3">
    <source>
        <dbReference type="Proteomes" id="UP000499080"/>
    </source>
</evidence>
<dbReference type="AlphaFoldDB" id="A0A4Y2LL81"/>
<feature type="compositionally biased region" description="Basic and acidic residues" evidence="1">
    <location>
        <begin position="565"/>
        <end position="574"/>
    </location>
</feature>